<dbReference type="EMBL" id="CP002458">
    <property type="protein sequence ID" value="ADV34934.1"/>
    <property type="molecule type" value="Genomic_DNA"/>
</dbReference>
<reference evidence="2 4" key="2">
    <citation type="journal article" date="2011" name="J. Bacteriol.">
        <title>Genome sequence of the repetitive-sequence-rich Mycoplasma fermentans strain M64.</title>
        <authorList>
            <person name="Shu H.W."/>
            <person name="Liu T.T."/>
            <person name="Chang H.Y."/>
            <person name="Liu Y.M."/>
            <person name="Wu K.M."/>
            <person name="Shu H.Y."/>
            <person name="Tsai S.F."/>
            <person name="Hsiao K.J."/>
            <person name="Hu W.S."/>
            <person name="Ng W.V."/>
        </authorList>
    </citation>
    <scope>NUCLEOTIDE SEQUENCE [LARGE SCALE GENOMIC DNA]</scope>
    <source>
        <strain evidence="2 4">M64</strain>
    </source>
</reference>
<keyword evidence="1" id="KW-0175">Coiled coil</keyword>
<evidence type="ECO:0000313" key="3">
    <source>
        <dbReference type="EMBL" id="ADV34934.1"/>
    </source>
</evidence>
<dbReference type="KEGG" id="mfm:MfeM64YM_0578"/>
<organism evidence="2 4">
    <name type="scientific">Mycoplasmopsis fermentans (strain M64)</name>
    <name type="common">Mycoplasma fermentans</name>
    <dbReference type="NCBI Taxonomy" id="943945"/>
    <lineage>
        <taxon>Bacteria</taxon>
        <taxon>Bacillati</taxon>
        <taxon>Mycoplasmatota</taxon>
        <taxon>Mycoplasmoidales</taxon>
        <taxon>Metamycoplasmataceae</taxon>
        <taxon>Mycoplasmopsis</taxon>
    </lineage>
</organism>
<dbReference type="RefSeq" id="WP_013526932.1">
    <property type="nucleotide sequence ID" value="NC_014921.1"/>
</dbReference>
<evidence type="ECO:0000313" key="4">
    <source>
        <dbReference type="Proteomes" id="UP000007473"/>
    </source>
</evidence>
<reference evidence="2" key="1">
    <citation type="submission" date="2010-12" db="EMBL/GenBank/DDBJ databases">
        <authorList>
            <person name="Shu H.-W."/>
            <person name="Liu T.-T."/>
            <person name="Hu W.S."/>
            <person name="Chang H.-Y."/>
            <person name="Hsiao K.-J."/>
            <person name="Tsai S.-F."/>
            <person name="Ng W.V."/>
        </authorList>
    </citation>
    <scope>NUCLEOTIDE SEQUENCE</scope>
    <source>
        <strain evidence="2">M64</strain>
    </source>
</reference>
<proteinExistence type="predicted"/>
<feature type="coiled-coil region" evidence="1">
    <location>
        <begin position="11"/>
        <end position="52"/>
    </location>
</feature>
<evidence type="ECO:0000313" key="2">
    <source>
        <dbReference type="EMBL" id="ADV34576.1"/>
    </source>
</evidence>
<name>A0AB32XCJ1_MYCFM</name>
<sequence>MNKEKLIKFLIDLTEKENTKLKSDVKILKSKLKKIKKEYEEQEKAFDDLLKKL</sequence>
<dbReference type="EMBL" id="CP002458">
    <property type="protein sequence ID" value="ADV34576.1"/>
    <property type="molecule type" value="Genomic_DNA"/>
</dbReference>
<accession>A0AB32XCJ1</accession>
<evidence type="ECO:0000256" key="1">
    <source>
        <dbReference type="SAM" id="Coils"/>
    </source>
</evidence>
<gene>
    <name evidence="2" type="ordered locus">MfeM64YM_0578</name>
    <name evidence="3" type="ordered locus">MfeM64YM_0939</name>
</gene>
<dbReference type="KEGG" id="mfm:MfeM64YM_0939"/>
<dbReference type="AlphaFoldDB" id="A0AB32XCJ1"/>
<dbReference type="Proteomes" id="UP000007473">
    <property type="component" value="Chromosome"/>
</dbReference>
<protein>
    <submittedName>
        <fullName evidence="2">Uncharacterized protein</fullName>
    </submittedName>
</protein>